<evidence type="ECO:0000259" key="9">
    <source>
        <dbReference type="PROSITE" id="PS50177"/>
    </source>
</evidence>
<evidence type="ECO:0000256" key="3">
    <source>
        <dbReference type="ARBA" id="ARBA00022448"/>
    </source>
</evidence>
<dbReference type="GO" id="GO:0005634">
    <property type="term" value="C:nucleus"/>
    <property type="evidence" value="ECO:0007669"/>
    <property type="project" value="UniProtKB-SubCell"/>
</dbReference>
<dbReference type="SUPFAM" id="SSF52058">
    <property type="entry name" value="L domain-like"/>
    <property type="match status" value="1"/>
</dbReference>
<dbReference type="SMART" id="SM00804">
    <property type="entry name" value="TAP_C"/>
    <property type="match status" value="1"/>
</dbReference>
<dbReference type="EMBL" id="BTCM01000009">
    <property type="protein sequence ID" value="GMK59990.1"/>
    <property type="molecule type" value="Genomic_DNA"/>
</dbReference>
<dbReference type="Proteomes" id="UP001222932">
    <property type="component" value="Unassembled WGS sequence"/>
</dbReference>
<keyword evidence="7" id="KW-0539">Nucleus</keyword>
<dbReference type="Pfam" id="PF03943">
    <property type="entry name" value="TAP_C"/>
    <property type="match status" value="1"/>
</dbReference>
<evidence type="ECO:0000256" key="1">
    <source>
        <dbReference type="ARBA" id="ARBA00004123"/>
    </source>
</evidence>
<reference evidence="11" key="2">
    <citation type="submission" date="2023-06" db="EMBL/GenBank/DDBJ databases">
        <authorList>
            <person name="Kobayashi Y."/>
            <person name="Kayamori A."/>
            <person name="Aoki K."/>
            <person name="Shiwa Y."/>
            <person name="Fujita N."/>
            <person name="Sugita T."/>
            <person name="Iwasaki W."/>
            <person name="Tanaka N."/>
            <person name="Takashima M."/>
        </authorList>
    </citation>
    <scope>NUCLEOTIDE SEQUENCE</scope>
    <source>
        <strain evidence="11">HIS016</strain>
    </source>
</reference>
<dbReference type="InterPro" id="IPR001611">
    <property type="entry name" value="Leu-rich_rpt"/>
</dbReference>
<evidence type="ECO:0000256" key="7">
    <source>
        <dbReference type="ARBA" id="ARBA00023242"/>
    </source>
</evidence>
<comment type="similarity">
    <text evidence="2">Belongs to the NXF family.</text>
</comment>
<name>A0AAD3YE81_9TREE</name>
<comment type="subcellular location">
    <subcellularLocation>
        <location evidence="1">Nucleus</location>
    </subcellularLocation>
</comment>
<evidence type="ECO:0000256" key="2">
    <source>
        <dbReference type="ARBA" id="ARBA00009285"/>
    </source>
</evidence>
<dbReference type="InterPro" id="IPR030217">
    <property type="entry name" value="NXF_fam"/>
</dbReference>
<dbReference type="InterPro" id="IPR005637">
    <property type="entry name" value="TAP_C_dom"/>
</dbReference>
<protein>
    <recommendedName>
        <fullName evidence="13">NTF2-like protein</fullName>
    </recommendedName>
</protein>
<dbReference type="Gene3D" id="1.10.8.10">
    <property type="entry name" value="DNA helicase RuvA subunit, C-terminal domain"/>
    <property type="match status" value="1"/>
</dbReference>
<evidence type="ECO:0000256" key="8">
    <source>
        <dbReference type="SAM" id="MobiDB-lite"/>
    </source>
</evidence>
<dbReference type="InterPro" id="IPR002075">
    <property type="entry name" value="NTF2_dom"/>
</dbReference>
<evidence type="ECO:0000313" key="12">
    <source>
        <dbReference type="Proteomes" id="UP001222932"/>
    </source>
</evidence>
<dbReference type="PROSITE" id="PS51450">
    <property type="entry name" value="LRR"/>
    <property type="match status" value="1"/>
</dbReference>
<dbReference type="PROSITE" id="PS50177">
    <property type="entry name" value="NTF2_DOMAIN"/>
    <property type="match status" value="1"/>
</dbReference>
<evidence type="ECO:0008006" key="13">
    <source>
        <dbReference type="Google" id="ProtNLM"/>
    </source>
</evidence>
<keyword evidence="3" id="KW-0813">Transport</keyword>
<dbReference type="InterPro" id="IPR032675">
    <property type="entry name" value="LRR_dom_sf"/>
</dbReference>
<evidence type="ECO:0000256" key="4">
    <source>
        <dbReference type="ARBA" id="ARBA00022614"/>
    </source>
</evidence>
<dbReference type="PROSITE" id="PS51281">
    <property type="entry name" value="TAP_C"/>
    <property type="match status" value="1"/>
</dbReference>
<feature type="compositionally biased region" description="Basic and acidic residues" evidence="8">
    <location>
        <begin position="101"/>
        <end position="122"/>
    </location>
</feature>
<dbReference type="Pfam" id="PF22602">
    <property type="entry name" value="NXF_NTF2"/>
    <property type="match status" value="1"/>
</dbReference>
<feature type="region of interest" description="Disordered" evidence="8">
    <location>
        <begin position="1"/>
        <end position="122"/>
    </location>
</feature>
<keyword evidence="12" id="KW-1185">Reference proteome</keyword>
<keyword evidence="4" id="KW-0433">Leucine-rich repeat</keyword>
<evidence type="ECO:0000256" key="5">
    <source>
        <dbReference type="ARBA" id="ARBA00022737"/>
    </source>
</evidence>
<keyword evidence="6" id="KW-0509">mRNA transport</keyword>
<dbReference type="PANTHER" id="PTHR10662:SF22">
    <property type="entry name" value="NUCLEAR RNA EXPORT FACTOR 1"/>
    <property type="match status" value="1"/>
</dbReference>
<accession>A0AAD3YE81</accession>
<proteinExistence type="inferred from homology"/>
<dbReference type="SUPFAM" id="SSF54427">
    <property type="entry name" value="NTF2-like"/>
    <property type="match status" value="1"/>
</dbReference>
<dbReference type="InterPro" id="IPR009060">
    <property type="entry name" value="UBA-like_sf"/>
</dbReference>
<feature type="domain" description="NTF2" evidence="9">
    <location>
        <begin position="351"/>
        <end position="529"/>
    </location>
</feature>
<dbReference type="GO" id="GO:0003723">
    <property type="term" value="F:RNA binding"/>
    <property type="evidence" value="ECO:0007669"/>
    <property type="project" value="TreeGrafter"/>
</dbReference>
<feature type="domain" description="TAP-C" evidence="10">
    <location>
        <begin position="568"/>
        <end position="619"/>
    </location>
</feature>
<feature type="compositionally biased region" description="Low complexity" evidence="8">
    <location>
        <begin position="73"/>
        <end position="85"/>
    </location>
</feature>
<gene>
    <name evidence="11" type="primary">MEX67</name>
    <name evidence="11" type="ORF">CspeluHIS016_0902070</name>
</gene>
<dbReference type="Gene3D" id="3.10.450.50">
    <property type="match status" value="1"/>
</dbReference>
<dbReference type="CDD" id="cd14342">
    <property type="entry name" value="UBA_TAP-C"/>
    <property type="match status" value="1"/>
</dbReference>
<organism evidence="11 12">
    <name type="scientific">Cutaneotrichosporon spelunceum</name>
    <dbReference type="NCBI Taxonomy" id="1672016"/>
    <lineage>
        <taxon>Eukaryota</taxon>
        <taxon>Fungi</taxon>
        <taxon>Dikarya</taxon>
        <taxon>Basidiomycota</taxon>
        <taxon>Agaricomycotina</taxon>
        <taxon>Tremellomycetes</taxon>
        <taxon>Trichosporonales</taxon>
        <taxon>Trichosporonaceae</taxon>
        <taxon>Cutaneotrichosporon</taxon>
    </lineage>
</organism>
<dbReference type="InterPro" id="IPR032710">
    <property type="entry name" value="NTF2-like_dom_sf"/>
</dbReference>
<sequence length="619" mass="68494">MNNPPSASGGGGAQRHLRSALRGITGGGKQDGMEVDGDGPGRSRGHRRNASRSGGPLDQTGRRTKDTPYNKPSSGKSLSSRIGSINPNAPHNAPKGKKRGGRDARDDVLRDNRRVERVEKEQHTKMGNLIKSEEMRQWLRSKHIAPGVVDMSNLPSDPWLLKEGLLPPGHKDAPINTGHVFWKLISQTLETPEQKIHTLSLANNNFTVLSCLQKLPICLPYIRALDLSGNGIHKSDELKHLQSAGEAKGKASSGAGSLKNLVELKLDGVRFRTELLAQPGGADKYQHDVLRRFPGLLVLDGVQLNRIIFPLERKPIVRRTAEERKPLVARPFTFPFDVRPSFEENEAVHQVVMAFCQKFYTLFDANRAELFYGYRNDATISISPNTLPSRSWQASEVSATRNQRPAPVSFEAWTSLPGRNFFRTCTTIEQRTATLKSPMDKDELLRWWNTRVPRSEHPLTDASKWSIDAWYFDDNQDRISAVIQGEFKELPSGTWRSFTRTFILAAPAPDSPAIAHNWPCVVLSDMMVVHSYLGTGSWDNKASLAKGEVIIAPPGPPAAVTTGSNEDAQKASLIAAVRQRTGMNAAFSELCLSQNGWDVERAVINFGEIRDSIPADAFN</sequence>
<keyword evidence="5" id="KW-0677">Repeat</keyword>
<dbReference type="InterPro" id="IPR018222">
    <property type="entry name" value="Nuclear_transport_factor_2_euk"/>
</dbReference>
<dbReference type="GO" id="GO:0016973">
    <property type="term" value="P:poly(A)+ mRNA export from nucleus"/>
    <property type="evidence" value="ECO:0007669"/>
    <property type="project" value="TreeGrafter"/>
</dbReference>
<reference evidence="11" key="1">
    <citation type="journal article" date="2023" name="BMC Genomics">
        <title>Chromosome-level genome assemblies of Cutaneotrichosporon spp. (Trichosporonales, Basidiomycota) reveal imbalanced evolution between nucleotide sequences and chromosome synteny.</title>
        <authorList>
            <person name="Kobayashi Y."/>
            <person name="Kayamori A."/>
            <person name="Aoki K."/>
            <person name="Shiwa Y."/>
            <person name="Matsutani M."/>
            <person name="Fujita N."/>
            <person name="Sugita T."/>
            <person name="Iwasaki W."/>
            <person name="Tanaka N."/>
            <person name="Takashima M."/>
        </authorList>
    </citation>
    <scope>NUCLEOTIDE SEQUENCE</scope>
    <source>
        <strain evidence="11">HIS016</strain>
    </source>
</reference>
<dbReference type="SUPFAM" id="SSF46934">
    <property type="entry name" value="UBA-like"/>
    <property type="match status" value="1"/>
</dbReference>
<evidence type="ECO:0000259" key="10">
    <source>
        <dbReference type="PROSITE" id="PS51281"/>
    </source>
</evidence>
<evidence type="ECO:0000313" key="11">
    <source>
        <dbReference type="EMBL" id="GMK59990.1"/>
    </source>
</evidence>
<dbReference type="Gene3D" id="3.80.10.10">
    <property type="entry name" value="Ribonuclease Inhibitor"/>
    <property type="match status" value="1"/>
</dbReference>
<dbReference type="PANTHER" id="PTHR10662">
    <property type="entry name" value="NUCLEAR RNA EXPORT FACTOR"/>
    <property type="match status" value="1"/>
</dbReference>
<evidence type="ECO:0000256" key="6">
    <source>
        <dbReference type="ARBA" id="ARBA00022816"/>
    </source>
</evidence>
<dbReference type="AlphaFoldDB" id="A0AAD3YE81"/>
<comment type="caution">
    <text evidence="11">The sequence shown here is derived from an EMBL/GenBank/DDBJ whole genome shotgun (WGS) entry which is preliminary data.</text>
</comment>